<dbReference type="AlphaFoldDB" id="A0A7Y8GXQ2"/>
<feature type="compositionally biased region" description="Polar residues" evidence="1">
    <location>
        <begin position="207"/>
        <end position="219"/>
    </location>
</feature>
<dbReference type="Proteomes" id="UP000545507">
    <property type="component" value="Unassembled WGS sequence"/>
</dbReference>
<sequence>MSLLRWLQARKSDPAANGGRAKPRRSFSQTTLPLISPRRGRRILRREQLFSVVRESLIRAGVLSTSYEFKVLTLDANGDRFLVLIDLALPADVMPDEYLLEIERWIQSSADKRHTMAVQGVYWRRKAVHDQRGIALKAAVAAQTQRLATSDNPTAIPVPVLTPSSGRAQPVAADEVNAFRRALQTPALPAHRLDTEADVPPPESHSDFSALSETQYGKL</sequence>
<keyword evidence="3" id="KW-1185">Reference proteome</keyword>
<evidence type="ECO:0000256" key="1">
    <source>
        <dbReference type="SAM" id="MobiDB-lite"/>
    </source>
</evidence>
<evidence type="ECO:0000313" key="2">
    <source>
        <dbReference type="EMBL" id="NWF46810.1"/>
    </source>
</evidence>
<dbReference type="EMBL" id="VYGV01000015">
    <property type="protein sequence ID" value="NWF46810.1"/>
    <property type="molecule type" value="Genomic_DNA"/>
</dbReference>
<comment type="caution">
    <text evidence="2">The sequence shown here is derived from an EMBL/GenBank/DDBJ whole genome shotgun (WGS) entry which is preliminary data.</text>
</comment>
<organism evidence="2 3">
    <name type="scientific">Hydrogenophaga aromaticivorans</name>
    <dbReference type="NCBI Taxonomy" id="2610898"/>
    <lineage>
        <taxon>Bacteria</taxon>
        <taxon>Pseudomonadati</taxon>
        <taxon>Pseudomonadota</taxon>
        <taxon>Betaproteobacteria</taxon>
        <taxon>Burkholderiales</taxon>
        <taxon>Comamonadaceae</taxon>
        <taxon>Hydrogenophaga</taxon>
    </lineage>
</organism>
<name>A0A7Y8GXQ2_9BURK</name>
<protein>
    <submittedName>
        <fullName evidence="2">Uncharacterized protein</fullName>
    </submittedName>
</protein>
<reference evidence="2 3" key="1">
    <citation type="submission" date="2019-09" db="EMBL/GenBank/DDBJ databases">
        <title>Hydrogenophaga aromatica sp. nov., isolated from a para-xylene-degrading enrichment culture.</title>
        <authorList>
            <person name="Tancsics A."/>
            <person name="Banerjee S."/>
        </authorList>
    </citation>
    <scope>NUCLEOTIDE SEQUENCE [LARGE SCALE GENOMIC DNA]</scope>
    <source>
        <strain evidence="2 3">D2P1</strain>
    </source>
</reference>
<feature type="region of interest" description="Disordered" evidence="1">
    <location>
        <begin position="187"/>
        <end position="219"/>
    </location>
</feature>
<proteinExistence type="predicted"/>
<dbReference type="RefSeq" id="WP_177136709.1">
    <property type="nucleotide sequence ID" value="NZ_VYGV01000015.1"/>
</dbReference>
<accession>A0A7Y8GXQ2</accession>
<evidence type="ECO:0000313" key="3">
    <source>
        <dbReference type="Proteomes" id="UP000545507"/>
    </source>
</evidence>
<gene>
    <name evidence="2" type="ORF">F3K02_16345</name>
</gene>